<protein>
    <submittedName>
        <fullName evidence="2">Aquaporin-1</fullName>
    </submittedName>
</protein>
<evidence type="ECO:0000313" key="2">
    <source>
        <dbReference type="EMBL" id="GLD50971.1"/>
    </source>
</evidence>
<reference evidence="2" key="1">
    <citation type="submission" date="2022-08" db="EMBL/GenBank/DDBJ databases">
        <title>Genome sequencing of akame (Lates japonicus).</title>
        <authorList>
            <person name="Hashiguchi Y."/>
            <person name="Takahashi H."/>
        </authorList>
    </citation>
    <scope>NUCLEOTIDE SEQUENCE</scope>
    <source>
        <strain evidence="2">Kochi</strain>
    </source>
</reference>
<gene>
    <name evidence="2" type="ORF">AKAME5_000409400</name>
</gene>
<name>A0AAD3R0X3_LATJO</name>
<dbReference type="AlphaFoldDB" id="A0AAD3R0X3"/>
<proteinExistence type="predicted"/>
<dbReference type="Proteomes" id="UP001279410">
    <property type="component" value="Unassembled WGS sequence"/>
</dbReference>
<dbReference type="EMBL" id="BRZM01000010">
    <property type="protein sequence ID" value="GLD50971.1"/>
    <property type="molecule type" value="Genomic_DNA"/>
</dbReference>
<keyword evidence="3" id="KW-1185">Reference proteome</keyword>
<evidence type="ECO:0000313" key="3">
    <source>
        <dbReference type="Proteomes" id="UP001279410"/>
    </source>
</evidence>
<organism evidence="2 3">
    <name type="scientific">Lates japonicus</name>
    <name type="common">Japanese lates</name>
    <dbReference type="NCBI Taxonomy" id="270547"/>
    <lineage>
        <taxon>Eukaryota</taxon>
        <taxon>Metazoa</taxon>
        <taxon>Chordata</taxon>
        <taxon>Craniata</taxon>
        <taxon>Vertebrata</taxon>
        <taxon>Euteleostomi</taxon>
        <taxon>Actinopterygii</taxon>
        <taxon>Neopterygii</taxon>
        <taxon>Teleostei</taxon>
        <taxon>Neoteleostei</taxon>
        <taxon>Acanthomorphata</taxon>
        <taxon>Carangaria</taxon>
        <taxon>Carangaria incertae sedis</taxon>
        <taxon>Centropomidae</taxon>
        <taxon>Lates</taxon>
    </lineage>
</organism>
<comment type="caution">
    <text evidence="2">The sequence shown here is derived from an EMBL/GenBank/DDBJ whole genome shotgun (WGS) entry which is preliminary data.</text>
</comment>
<evidence type="ECO:0000256" key="1">
    <source>
        <dbReference type="SAM" id="MobiDB-lite"/>
    </source>
</evidence>
<feature type="region of interest" description="Disordered" evidence="1">
    <location>
        <begin position="85"/>
        <end position="118"/>
    </location>
</feature>
<accession>A0AAD3R0X3</accession>
<sequence>MLLFIFIGISAIVGKDKNGVHEESIAQELKVSLAFKASHCHSGSERHYIRSTPEPQSLWPAGQLPDQCPRCVCYILAQMLGQTRKNVLPTGPEDGKTMQLEETAEDNGSPGPSQWPKQ</sequence>